<evidence type="ECO:0000313" key="2">
    <source>
        <dbReference type="Proteomes" id="UP000479710"/>
    </source>
</evidence>
<reference evidence="1 2" key="1">
    <citation type="submission" date="2019-11" db="EMBL/GenBank/DDBJ databases">
        <title>Whole genome sequence of Oryza granulata.</title>
        <authorList>
            <person name="Li W."/>
        </authorList>
    </citation>
    <scope>NUCLEOTIDE SEQUENCE [LARGE SCALE GENOMIC DNA]</scope>
    <source>
        <strain evidence="2">cv. Menghai</strain>
        <tissue evidence="1">Leaf</tissue>
    </source>
</reference>
<dbReference type="AlphaFoldDB" id="A0A6G1BM08"/>
<dbReference type="Proteomes" id="UP000479710">
    <property type="component" value="Unassembled WGS sequence"/>
</dbReference>
<organism evidence="1 2">
    <name type="scientific">Oryza meyeriana var. granulata</name>
    <dbReference type="NCBI Taxonomy" id="110450"/>
    <lineage>
        <taxon>Eukaryota</taxon>
        <taxon>Viridiplantae</taxon>
        <taxon>Streptophyta</taxon>
        <taxon>Embryophyta</taxon>
        <taxon>Tracheophyta</taxon>
        <taxon>Spermatophyta</taxon>
        <taxon>Magnoliopsida</taxon>
        <taxon>Liliopsida</taxon>
        <taxon>Poales</taxon>
        <taxon>Poaceae</taxon>
        <taxon>BOP clade</taxon>
        <taxon>Oryzoideae</taxon>
        <taxon>Oryzeae</taxon>
        <taxon>Oryzinae</taxon>
        <taxon>Oryza</taxon>
        <taxon>Oryza meyeriana</taxon>
    </lineage>
</organism>
<evidence type="ECO:0000313" key="1">
    <source>
        <dbReference type="EMBL" id="KAF0888936.1"/>
    </source>
</evidence>
<dbReference type="EMBL" id="SPHZ02000012">
    <property type="protein sequence ID" value="KAF0888936.1"/>
    <property type="molecule type" value="Genomic_DNA"/>
</dbReference>
<proteinExistence type="predicted"/>
<protein>
    <submittedName>
        <fullName evidence="1">Uncharacterized protein</fullName>
    </submittedName>
</protein>
<accession>A0A6G1BM08</accession>
<name>A0A6G1BM08_9ORYZ</name>
<sequence>MAKHLAITLKQRVCVVEKENNAHESSDTKDDYPNADQRVAHIFSSSTSYVSKREYKKVERQVYATSLGIVTKLA</sequence>
<gene>
    <name evidence="1" type="ORF">E2562_020154</name>
</gene>
<comment type="caution">
    <text evidence="1">The sequence shown here is derived from an EMBL/GenBank/DDBJ whole genome shotgun (WGS) entry which is preliminary data.</text>
</comment>
<keyword evidence="2" id="KW-1185">Reference proteome</keyword>